<dbReference type="InterPro" id="IPR000794">
    <property type="entry name" value="Beta-ketoacyl_synthase"/>
</dbReference>
<dbReference type="Pfam" id="PF02801">
    <property type="entry name" value="Ketoacyl-synt_C"/>
    <property type="match status" value="1"/>
</dbReference>
<evidence type="ECO:0000256" key="17">
    <source>
        <dbReference type="ARBA" id="ARBA00039445"/>
    </source>
</evidence>
<feature type="transmembrane region" description="Helical" evidence="20">
    <location>
        <begin position="6"/>
        <end position="31"/>
    </location>
</feature>
<dbReference type="InterPro" id="IPR020841">
    <property type="entry name" value="PKS_Beta-ketoAc_synthase_dom"/>
</dbReference>
<dbReference type="OMA" id="QIGHCLG"/>
<dbReference type="NCBIfam" id="NF005589">
    <property type="entry name" value="PRK07314.1"/>
    <property type="match status" value="1"/>
</dbReference>
<dbReference type="FunFam" id="3.40.47.10:FF:000018">
    <property type="entry name" value="3-oxoacyl-[acyl-carrier-protein] synthase 2"/>
    <property type="match status" value="1"/>
</dbReference>
<comment type="function">
    <text evidence="16">Proposed to synthesize NOD factor fatty acyl chain. Involved in the synthesis of a highly unsaturated fatty acid moiety, which forms part of a lipo-oligosaccharide that is responsible for host specificity.</text>
</comment>
<dbReference type="InterPro" id="IPR017568">
    <property type="entry name" value="3-oxoacyl-ACP_synth-2"/>
</dbReference>
<evidence type="ECO:0000256" key="10">
    <source>
        <dbReference type="ARBA" id="ARBA00022832"/>
    </source>
</evidence>
<keyword evidence="12" id="KW-0443">Lipid metabolism</keyword>
<dbReference type="SMART" id="SM00825">
    <property type="entry name" value="PKS_KS"/>
    <property type="match status" value="1"/>
</dbReference>
<evidence type="ECO:0000313" key="22">
    <source>
        <dbReference type="EMBL" id="CEM01886.1"/>
    </source>
</evidence>
<keyword evidence="5" id="KW-1003">Cell membrane</keyword>
<evidence type="ECO:0000256" key="13">
    <source>
        <dbReference type="ARBA" id="ARBA00023136"/>
    </source>
</evidence>
<organism evidence="22 23">
    <name type="scientific">Vitrella brassicaformis (strain CCMP3155)</name>
    <dbReference type="NCBI Taxonomy" id="1169540"/>
    <lineage>
        <taxon>Eukaryota</taxon>
        <taxon>Sar</taxon>
        <taxon>Alveolata</taxon>
        <taxon>Colpodellida</taxon>
        <taxon>Vitrellaceae</taxon>
        <taxon>Vitrella</taxon>
    </lineage>
</organism>
<keyword evidence="11 20" id="KW-1133">Transmembrane helix</keyword>
<evidence type="ECO:0000256" key="16">
    <source>
        <dbReference type="ARBA" id="ARBA00037576"/>
    </source>
</evidence>
<evidence type="ECO:0000256" key="7">
    <source>
        <dbReference type="ARBA" id="ARBA00022519"/>
    </source>
</evidence>
<dbReference type="EC" id="2.3.1.41" evidence="3"/>
<dbReference type="CDD" id="cd00834">
    <property type="entry name" value="KAS_I_II"/>
    <property type="match status" value="1"/>
</dbReference>
<feature type="domain" description="Ketosynthase family 3 (KS3)" evidence="21">
    <location>
        <begin position="83"/>
        <end position="502"/>
    </location>
</feature>
<dbReference type="FunCoup" id="A0A0G4EUJ2">
    <property type="interactions" value="205"/>
</dbReference>
<dbReference type="InterPro" id="IPR018201">
    <property type="entry name" value="Ketoacyl_synth_AS"/>
</dbReference>
<dbReference type="NCBIfam" id="TIGR03150">
    <property type="entry name" value="fabF"/>
    <property type="match status" value="1"/>
</dbReference>
<keyword evidence="8 19" id="KW-0808">Transferase</keyword>
<dbReference type="STRING" id="1169540.A0A0G4EUJ2"/>
<reference evidence="22 23" key="1">
    <citation type="submission" date="2014-11" db="EMBL/GenBank/DDBJ databases">
        <authorList>
            <person name="Zhu J."/>
            <person name="Qi W."/>
            <person name="Song R."/>
        </authorList>
    </citation>
    <scope>NUCLEOTIDE SEQUENCE [LARGE SCALE GENOMIC DNA]</scope>
</reference>
<dbReference type="InterPro" id="IPR014031">
    <property type="entry name" value="Ketoacyl_synth_C"/>
</dbReference>
<accession>A0A0G4EUJ2</accession>
<dbReference type="GO" id="GO:0006633">
    <property type="term" value="P:fatty acid biosynthetic process"/>
    <property type="evidence" value="ECO:0007669"/>
    <property type="project" value="UniProtKB-KW"/>
</dbReference>
<dbReference type="InterPro" id="IPR014030">
    <property type="entry name" value="Ketoacyl_synth_N"/>
</dbReference>
<evidence type="ECO:0000256" key="1">
    <source>
        <dbReference type="ARBA" id="ARBA00004533"/>
    </source>
</evidence>
<keyword evidence="10" id="KW-0276">Fatty acid metabolism</keyword>
<keyword evidence="13 20" id="KW-0472">Membrane</keyword>
<evidence type="ECO:0000256" key="20">
    <source>
        <dbReference type="SAM" id="Phobius"/>
    </source>
</evidence>
<dbReference type="PANTHER" id="PTHR11712">
    <property type="entry name" value="POLYKETIDE SYNTHASE-RELATED"/>
    <property type="match status" value="1"/>
</dbReference>
<proteinExistence type="inferred from homology"/>
<dbReference type="SUPFAM" id="SSF53901">
    <property type="entry name" value="Thiolase-like"/>
    <property type="match status" value="2"/>
</dbReference>
<keyword evidence="4" id="KW-0536">Nodulation</keyword>
<dbReference type="PANTHER" id="PTHR11712:SF352">
    <property type="entry name" value="3-OXOACYL-[ACYL-CARRIER-PROTEIN] SYNTHASE"/>
    <property type="match status" value="1"/>
</dbReference>
<name>A0A0G4EUJ2_VITBC</name>
<keyword evidence="15" id="KW-0012">Acyltransferase</keyword>
<evidence type="ECO:0000256" key="19">
    <source>
        <dbReference type="RuleBase" id="RU003694"/>
    </source>
</evidence>
<dbReference type="Gene3D" id="3.40.47.10">
    <property type="match status" value="1"/>
</dbReference>
<dbReference type="InParanoid" id="A0A0G4EUJ2"/>
<keyword evidence="7" id="KW-0997">Cell inner membrane</keyword>
<evidence type="ECO:0000313" key="23">
    <source>
        <dbReference type="Proteomes" id="UP000041254"/>
    </source>
</evidence>
<dbReference type="EMBL" id="CDMY01000312">
    <property type="protein sequence ID" value="CEM01886.1"/>
    <property type="molecule type" value="Genomic_DNA"/>
</dbReference>
<sequence length="504" mass="53474">MKLSSFILTPIGIGPLLGLIAALWTSLMDLVRTEGLDRMRRSPFQAAANAAFVDSLPLLRNARRRPLSSASSSLRMTADRANKKKVVVTGLGVLNGVGVGVDPFWSNLVAGKSGIDKVTRFDPEGMTCQVGCEILPGMFEPKDYFKDAKEVKRNDRFVHYAMAATKMAVEGAGLNPNGLEGVDKSRVGVLVGSGIGGIETLEQQKDNFMTKGHKKVSPFTIPAMILNTASGLIAIEIGAGGPNYGIASACATGAHAIGDAMRYIQNDEADIMICGGAEASITPLSFAGFNNMKAMANGWNDQPKAASRPFDAKRSGFVMGEGAGVIVIESEESAIKRGAPIICELAGYCANDDAYHITAPHPEGEGLARCLEQCLADGGVEDKSQVGYINAHGTSTPYNDKFETLAYKRVFGEEGAKKLLVSSTKSMTGHTLGAAGGIEAVVAIKALETNQVPPTINYENPDPDCDLNYVPNKAVEVSEPLEYAMSDNLGFGGHNAAVLFKRYR</sequence>
<gene>
    <name evidence="22" type="ORF">Vbra_22540</name>
</gene>
<dbReference type="PROSITE" id="PS00606">
    <property type="entry name" value="KS3_1"/>
    <property type="match status" value="1"/>
</dbReference>
<evidence type="ECO:0000256" key="15">
    <source>
        <dbReference type="ARBA" id="ARBA00023315"/>
    </source>
</evidence>
<evidence type="ECO:0000256" key="6">
    <source>
        <dbReference type="ARBA" id="ARBA00022516"/>
    </source>
</evidence>
<protein>
    <recommendedName>
        <fullName evidence="17">Nodulation protein E</fullName>
        <ecNumber evidence="3">2.3.1.41</ecNumber>
    </recommendedName>
    <alternativeName>
        <fullName evidence="18">Host-specificity of nodulation protein B</fullName>
    </alternativeName>
</protein>
<evidence type="ECO:0000256" key="5">
    <source>
        <dbReference type="ARBA" id="ARBA00022475"/>
    </source>
</evidence>
<dbReference type="Proteomes" id="UP000041254">
    <property type="component" value="Unassembled WGS sequence"/>
</dbReference>
<keyword evidence="14" id="KW-0275">Fatty acid biosynthesis</keyword>
<evidence type="ECO:0000256" key="8">
    <source>
        <dbReference type="ARBA" id="ARBA00022679"/>
    </source>
</evidence>
<keyword evidence="9 20" id="KW-0812">Transmembrane</keyword>
<evidence type="ECO:0000256" key="3">
    <source>
        <dbReference type="ARBA" id="ARBA00013191"/>
    </source>
</evidence>
<dbReference type="InterPro" id="IPR016039">
    <property type="entry name" value="Thiolase-like"/>
</dbReference>
<evidence type="ECO:0000256" key="12">
    <source>
        <dbReference type="ARBA" id="ARBA00023098"/>
    </source>
</evidence>
<dbReference type="GO" id="GO:0004315">
    <property type="term" value="F:3-oxoacyl-[acyl-carrier-protein] synthase activity"/>
    <property type="evidence" value="ECO:0007669"/>
    <property type="project" value="UniProtKB-EC"/>
</dbReference>
<dbReference type="AlphaFoldDB" id="A0A0G4EUJ2"/>
<comment type="subcellular location">
    <subcellularLocation>
        <location evidence="1">Cell inner membrane</location>
    </subcellularLocation>
</comment>
<evidence type="ECO:0000256" key="9">
    <source>
        <dbReference type="ARBA" id="ARBA00022692"/>
    </source>
</evidence>
<evidence type="ECO:0000259" key="21">
    <source>
        <dbReference type="PROSITE" id="PS52004"/>
    </source>
</evidence>
<evidence type="ECO:0000256" key="4">
    <source>
        <dbReference type="ARBA" id="ARBA00022458"/>
    </source>
</evidence>
<dbReference type="VEuPathDB" id="CryptoDB:Vbra_22540"/>
<dbReference type="Pfam" id="PF00109">
    <property type="entry name" value="ketoacyl-synt"/>
    <property type="match status" value="1"/>
</dbReference>
<evidence type="ECO:0000256" key="11">
    <source>
        <dbReference type="ARBA" id="ARBA00022989"/>
    </source>
</evidence>
<evidence type="ECO:0000256" key="18">
    <source>
        <dbReference type="ARBA" id="ARBA00041756"/>
    </source>
</evidence>
<dbReference type="PROSITE" id="PS52004">
    <property type="entry name" value="KS3_2"/>
    <property type="match status" value="1"/>
</dbReference>
<dbReference type="OrthoDB" id="5334845at2759"/>
<evidence type="ECO:0000256" key="14">
    <source>
        <dbReference type="ARBA" id="ARBA00023160"/>
    </source>
</evidence>
<evidence type="ECO:0000256" key="2">
    <source>
        <dbReference type="ARBA" id="ARBA00008467"/>
    </source>
</evidence>
<keyword evidence="23" id="KW-1185">Reference proteome</keyword>
<comment type="similarity">
    <text evidence="2 19">Belongs to the thiolase-like superfamily. Beta-ketoacyl-ACP synthases family.</text>
</comment>
<dbReference type="GO" id="GO:0005886">
    <property type="term" value="C:plasma membrane"/>
    <property type="evidence" value="ECO:0007669"/>
    <property type="project" value="UniProtKB-SubCell"/>
</dbReference>
<keyword evidence="6" id="KW-0444">Lipid biosynthesis</keyword>